<dbReference type="InterPro" id="IPR050267">
    <property type="entry name" value="Anti-sigma-factor_SerPK"/>
</dbReference>
<dbReference type="PANTHER" id="PTHR35526:SF3">
    <property type="entry name" value="ANTI-SIGMA-F FACTOR RSBW"/>
    <property type="match status" value="1"/>
</dbReference>
<dbReference type="GO" id="GO:0005524">
    <property type="term" value="F:ATP binding"/>
    <property type="evidence" value="ECO:0007669"/>
    <property type="project" value="UniProtKB-KW"/>
</dbReference>
<dbReference type="EMBL" id="JARAWC010000001">
    <property type="protein sequence ID" value="MDX2958592.1"/>
    <property type="molecule type" value="Genomic_DNA"/>
</dbReference>
<feature type="domain" description="Histidine kinase/HSP90-like ATPase" evidence="2">
    <location>
        <begin position="19"/>
        <end position="126"/>
    </location>
</feature>
<comment type="caution">
    <text evidence="3">The sequence shown here is derived from an EMBL/GenBank/DDBJ whole genome shotgun (WGS) entry which is preliminary data.</text>
</comment>
<evidence type="ECO:0000259" key="2">
    <source>
        <dbReference type="Pfam" id="PF13581"/>
    </source>
</evidence>
<dbReference type="RefSeq" id="WP_010360223.1">
    <property type="nucleotide sequence ID" value="NZ_BCMK01000101.1"/>
</dbReference>
<dbReference type="EMBL" id="JARAWP010000014">
    <property type="protein sequence ID" value="MDX3020902.1"/>
    <property type="molecule type" value="Genomic_DNA"/>
</dbReference>
<gene>
    <name evidence="3" type="ORF">PV399_02510</name>
    <name evidence="4" type="ORF">PV666_23850</name>
</gene>
<keyword evidence="5" id="KW-1185">Reference proteome</keyword>
<dbReference type="InterPro" id="IPR036890">
    <property type="entry name" value="HATPase_C_sf"/>
</dbReference>
<sequence length="137" mass="14832">MAVTAYVGTRHYRQELTVDSKSLGRTRRIVAAFMRYWGLGKLVDPAVVCVTELLANVSRHAGSTCVLVVRATDSGVRIVVSDGSTRHPVVREPDWSDESGRGMVLISTLASSWGVTPTDTGKDVWVELRTAASEEAA</sequence>
<organism evidence="3 6">
    <name type="scientific">Streptomyces acidiscabies</name>
    <dbReference type="NCBI Taxonomy" id="42234"/>
    <lineage>
        <taxon>Bacteria</taxon>
        <taxon>Bacillati</taxon>
        <taxon>Actinomycetota</taxon>
        <taxon>Actinomycetes</taxon>
        <taxon>Kitasatosporales</taxon>
        <taxon>Streptomycetaceae</taxon>
        <taxon>Streptomyces</taxon>
    </lineage>
</organism>
<name>A0AAP6ECU4_9ACTN</name>
<dbReference type="SUPFAM" id="SSF55874">
    <property type="entry name" value="ATPase domain of HSP90 chaperone/DNA topoisomerase II/histidine kinase"/>
    <property type="match status" value="1"/>
</dbReference>
<dbReference type="Proteomes" id="UP001282288">
    <property type="component" value="Unassembled WGS sequence"/>
</dbReference>
<dbReference type="CDD" id="cd16936">
    <property type="entry name" value="HATPase_RsbW-like"/>
    <property type="match status" value="1"/>
</dbReference>
<dbReference type="Gene3D" id="3.30.565.10">
    <property type="entry name" value="Histidine kinase-like ATPase, C-terminal domain"/>
    <property type="match status" value="1"/>
</dbReference>
<dbReference type="AlphaFoldDB" id="A0AAP6ECU4"/>
<protein>
    <submittedName>
        <fullName evidence="3">ATP-binding protein</fullName>
    </submittedName>
</protein>
<evidence type="ECO:0000313" key="3">
    <source>
        <dbReference type="EMBL" id="MDX2958592.1"/>
    </source>
</evidence>
<dbReference type="Pfam" id="PF13581">
    <property type="entry name" value="HATPase_c_2"/>
    <property type="match status" value="1"/>
</dbReference>
<keyword evidence="3" id="KW-0547">Nucleotide-binding</keyword>
<evidence type="ECO:0000313" key="5">
    <source>
        <dbReference type="Proteomes" id="UP001272987"/>
    </source>
</evidence>
<proteinExistence type="predicted"/>
<dbReference type="PANTHER" id="PTHR35526">
    <property type="entry name" value="ANTI-SIGMA-F FACTOR RSBW-RELATED"/>
    <property type="match status" value="1"/>
</dbReference>
<reference evidence="3 5" key="1">
    <citation type="journal article" date="2023" name="Microb. Genom.">
        <title>Mesoterricola silvestris gen. nov., sp. nov., Mesoterricola sediminis sp. nov., Geothrix oryzae sp. nov., Geothrix edaphica sp. nov., Geothrix rubra sp. nov., and Geothrix limicola sp. nov., six novel members of Acidobacteriota isolated from soils.</title>
        <authorList>
            <person name="Weisberg A.J."/>
            <person name="Pearce E."/>
            <person name="Kramer C.G."/>
            <person name="Chang J.H."/>
            <person name="Clarke C.R."/>
        </authorList>
    </citation>
    <scope>NUCLEOTIDE SEQUENCE</scope>
    <source>
        <strain evidence="4 5">NB05-1H</strain>
        <strain evidence="3">NRRL_B-16521</strain>
    </source>
</reference>
<keyword evidence="1" id="KW-0723">Serine/threonine-protein kinase</keyword>
<accession>A0AAP6ECU4</accession>
<dbReference type="Proteomes" id="UP001272987">
    <property type="component" value="Unassembled WGS sequence"/>
</dbReference>
<keyword evidence="1" id="KW-0808">Transferase</keyword>
<keyword evidence="1" id="KW-0418">Kinase</keyword>
<evidence type="ECO:0000313" key="4">
    <source>
        <dbReference type="EMBL" id="MDX3020902.1"/>
    </source>
</evidence>
<evidence type="ECO:0000256" key="1">
    <source>
        <dbReference type="ARBA" id="ARBA00022527"/>
    </source>
</evidence>
<dbReference type="GeneID" id="69808643"/>
<keyword evidence="3" id="KW-0067">ATP-binding</keyword>
<dbReference type="InterPro" id="IPR003594">
    <property type="entry name" value="HATPase_dom"/>
</dbReference>
<evidence type="ECO:0000313" key="6">
    <source>
        <dbReference type="Proteomes" id="UP001282288"/>
    </source>
</evidence>
<dbReference type="GO" id="GO:0004674">
    <property type="term" value="F:protein serine/threonine kinase activity"/>
    <property type="evidence" value="ECO:0007669"/>
    <property type="project" value="UniProtKB-KW"/>
</dbReference>